<accession>A0A7S3NJG5</accession>
<dbReference type="EMBL" id="HBIJ01007288">
    <property type="protein sequence ID" value="CAE0364394.1"/>
    <property type="molecule type" value="Transcribed_RNA"/>
</dbReference>
<dbReference type="AlphaFoldDB" id="A0A7S3NJG5"/>
<name>A0A7S3NJG5_9STRA</name>
<sequence>MSRDHSQMLDQLLNFDNKEGGVKVKKVIFEKATDLVRRPRLNSEELVTLTAIGNSRLFHEKQSTADDVIFTSTHVTAAVDDINTDDEDISSKKMLSAHTIKTQLFQNQEEDLSPQAQKQRIQKIIRKHNRKNETTKELKQAIDERVQELQKLRTALLNYSIITQEEYITKIADECLIHGFNGSRLAPALAVAANADAANFFNNYIDNTEISQHLLPESNEHSWSVGSSDFRGPLRRLFQELDGIPRPAGL</sequence>
<reference evidence="1" key="1">
    <citation type="submission" date="2021-01" db="EMBL/GenBank/DDBJ databases">
        <authorList>
            <person name="Corre E."/>
            <person name="Pelletier E."/>
            <person name="Niang G."/>
            <person name="Scheremetjew M."/>
            <person name="Finn R."/>
            <person name="Kale V."/>
            <person name="Holt S."/>
            <person name="Cochrane G."/>
            <person name="Meng A."/>
            <person name="Brown T."/>
            <person name="Cohen L."/>
        </authorList>
    </citation>
    <scope>NUCLEOTIDE SEQUENCE</scope>
    <source>
        <strain evidence="1">CCMP1510</strain>
    </source>
</reference>
<protein>
    <submittedName>
        <fullName evidence="1">Uncharacterized protein</fullName>
    </submittedName>
</protein>
<evidence type="ECO:0000313" key="1">
    <source>
        <dbReference type="EMBL" id="CAE0364394.1"/>
    </source>
</evidence>
<gene>
    <name evidence="1" type="ORF">ALAG00032_LOCUS5135</name>
</gene>
<organism evidence="1">
    <name type="scientific">Aureoumbra lagunensis</name>
    <dbReference type="NCBI Taxonomy" id="44058"/>
    <lineage>
        <taxon>Eukaryota</taxon>
        <taxon>Sar</taxon>
        <taxon>Stramenopiles</taxon>
        <taxon>Ochrophyta</taxon>
        <taxon>Pelagophyceae</taxon>
        <taxon>Pelagomonadales</taxon>
        <taxon>Aureoumbra</taxon>
    </lineage>
</organism>
<proteinExistence type="predicted"/>